<dbReference type="PANTHER" id="PTHR45663:SF11">
    <property type="entry name" value="GEO12009P1"/>
    <property type="match status" value="1"/>
</dbReference>
<gene>
    <name evidence="2" type="ORF">S01H4_32860</name>
</gene>
<evidence type="ECO:0000259" key="1">
    <source>
        <dbReference type="Pfam" id="PF00085"/>
    </source>
</evidence>
<feature type="non-terminal residue" evidence="2">
    <location>
        <position position="1"/>
    </location>
</feature>
<dbReference type="InterPro" id="IPR013766">
    <property type="entry name" value="Thioredoxin_domain"/>
</dbReference>
<reference evidence="2" key="1">
    <citation type="journal article" date="2014" name="Front. Microbiol.">
        <title>High frequency of phylogenetically diverse reductive dehalogenase-homologous genes in deep subseafloor sedimentary metagenomes.</title>
        <authorList>
            <person name="Kawai M."/>
            <person name="Futagami T."/>
            <person name="Toyoda A."/>
            <person name="Takaki Y."/>
            <person name="Nishi S."/>
            <person name="Hori S."/>
            <person name="Arai W."/>
            <person name="Tsubouchi T."/>
            <person name="Morono Y."/>
            <person name="Uchiyama I."/>
            <person name="Ito T."/>
            <person name="Fujiyama A."/>
            <person name="Inagaki F."/>
            <person name="Takami H."/>
        </authorList>
    </citation>
    <scope>NUCLEOTIDE SEQUENCE</scope>
    <source>
        <strain evidence="2">Expedition CK06-06</strain>
    </source>
</reference>
<dbReference type="GO" id="GO:0045454">
    <property type="term" value="P:cell redox homeostasis"/>
    <property type="evidence" value="ECO:0007669"/>
    <property type="project" value="TreeGrafter"/>
</dbReference>
<proteinExistence type="predicted"/>
<dbReference type="CDD" id="cd02947">
    <property type="entry name" value="TRX_family"/>
    <property type="match status" value="1"/>
</dbReference>
<dbReference type="SUPFAM" id="SSF52833">
    <property type="entry name" value="Thioredoxin-like"/>
    <property type="match status" value="1"/>
</dbReference>
<accession>X1A0X8</accession>
<feature type="domain" description="Thioredoxin" evidence="1">
    <location>
        <begin position="1"/>
        <end position="44"/>
    </location>
</feature>
<comment type="caution">
    <text evidence="2">The sequence shown here is derived from an EMBL/GenBank/DDBJ whole genome shotgun (WGS) entry which is preliminary data.</text>
</comment>
<dbReference type="PANTHER" id="PTHR45663">
    <property type="entry name" value="GEO12009P1"/>
    <property type="match status" value="1"/>
</dbReference>
<dbReference type="InterPro" id="IPR036249">
    <property type="entry name" value="Thioredoxin-like_sf"/>
</dbReference>
<dbReference type="Pfam" id="PF00085">
    <property type="entry name" value="Thioredoxin"/>
    <property type="match status" value="1"/>
</dbReference>
<sequence length="48" mass="5506">VDENREIASRFRIMSIPTLLVFKDGKKVDAIIGAMPEKVLEEKLNVYK</sequence>
<dbReference type="GO" id="GO:0015035">
    <property type="term" value="F:protein-disulfide reductase activity"/>
    <property type="evidence" value="ECO:0007669"/>
    <property type="project" value="TreeGrafter"/>
</dbReference>
<evidence type="ECO:0000313" key="2">
    <source>
        <dbReference type="EMBL" id="GAG75745.1"/>
    </source>
</evidence>
<name>X1A0X8_9ZZZZ</name>
<dbReference type="Gene3D" id="3.40.30.10">
    <property type="entry name" value="Glutaredoxin"/>
    <property type="match status" value="1"/>
</dbReference>
<dbReference type="GO" id="GO:0005829">
    <property type="term" value="C:cytosol"/>
    <property type="evidence" value="ECO:0007669"/>
    <property type="project" value="TreeGrafter"/>
</dbReference>
<protein>
    <recommendedName>
        <fullName evidence="1">Thioredoxin domain-containing protein</fullName>
    </recommendedName>
</protein>
<dbReference type="AlphaFoldDB" id="X1A0X8"/>
<organism evidence="2">
    <name type="scientific">marine sediment metagenome</name>
    <dbReference type="NCBI Taxonomy" id="412755"/>
    <lineage>
        <taxon>unclassified sequences</taxon>
        <taxon>metagenomes</taxon>
        <taxon>ecological metagenomes</taxon>
    </lineage>
</organism>
<dbReference type="EMBL" id="BART01017229">
    <property type="protein sequence ID" value="GAG75745.1"/>
    <property type="molecule type" value="Genomic_DNA"/>
</dbReference>